<dbReference type="GO" id="GO:0003677">
    <property type="term" value="F:DNA binding"/>
    <property type="evidence" value="ECO:0007669"/>
    <property type="project" value="UniProtKB-KW"/>
</dbReference>
<dbReference type="SUPFAM" id="SSF46894">
    <property type="entry name" value="C-terminal effector domain of the bipartite response regulators"/>
    <property type="match status" value="1"/>
</dbReference>
<dbReference type="PROSITE" id="PS50043">
    <property type="entry name" value="HTH_LUXR_2"/>
    <property type="match status" value="1"/>
</dbReference>
<sequence>MNQGSMPELSWEAVDRLAAAVAAAGRRAGLPYVAVQSDLGDPKPMTDGNGHAYAESLPWVDAGAAYWRDRALALRSSFLLAARVFAEPIWFADGRLGSWRPTHSLDAIDCSRVTEEFGYTGAIIAPAHLAGGQVGAVVWVTTAPIDIPAIFAAHAAEMFTTALQFLAAHSELATRRRRLTPATLSPREAQCVRWAAAGKTNAEIAAILSLSVSTVRFHLRNAAEKLGAATRARLIQLATAMGFLGRHV</sequence>
<proteinExistence type="predicted"/>
<dbReference type="CDD" id="cd06170">
    <property type="entry name" value="LuxR_C_like"/>
    <property type="match status" value="1"/>
</dbReference>
<evidence type="ECO:0000313" key="5">
    <source>
        <dbReference type="EMBL" id="MCW6535444.1"/>
    </source>
</evidence>
<name>A0AA42CQL5_9SPHN</name>
<evidence type="ECO:0000256" key="2">
    <source>
        <dbReference type="ARBA" id="ARBA00023125"/>
    </source>
</evidence>
<dbReference type="Proteomes" id="UP001165565">
    <property type="component" value="Unassembled WGS sequence"/>
</dbReference>
<dbReference type="PROSITE" id="PS00622">
    <property type="entry name" value="HTH_LUXR_1"/>
    <property type="match status" value="1"/>
</dbReference>
<dbReference type="PANTHER" id="PTHR44688">
    <property type="entry name" value="DNA-BINDING TRANSCRIPTIONAL ACTIVATOR DEVR_DOSR"/>
    <property type="match status" value="1"/>
</dbReference>
<organism evidence="5 6">
    <name type="scientific">Sphingomonas lycopersici</name>
    <dbReference type="NCBI Taxonomy" id="2951807"/>
    <lineage>
        <taxon>Bacteria</taxon>
        <taxon>Pseudomonadati</taxon>
        <taxon>Pseudomonadota</taxon>
        <taxon>Alphaproteobacteria</taxon>
        <taxon>Sphingomonadales</taxon>
        <taxon>Sphingomonadaceae</taxon>
        <taxon>Sphingomonas</taxon>
    </lineage>
</organism>
<dbReference type="Pfam" id="PF00196">
    <property type="entry name" value="GerE"/>
    <property type="match status" value="1"/>
</dbReference>
<gene>
    <name evidence="5" type="ORF">NEE01_11695</name>
</gene>
<dbReference type="PRINTS" id="PR00038">
    <property type="entry name" value="HTHLUXR"/>
</dbReference>
<dbReference type="PANTHER" id="PTHR44688:SF16">
    <property type="entry name" value="DNA-BINDING TRANSCRIPTIONAL ACTIVATOR DEVR_DOSR"/>
    <property type="match status" value="1"/>
</dbReference>
<dbReference type="RefSeq" id="WP_265269045.1">
    <property type="nucleotide sequence ID" value="NZ_JANFAV010000007.1"/>
</dbReference>
<dbReference type="AlphaFoldDB" id="A0AA42CQL5"/>
<evidence type="ECO:0000256" key="1">
    <source>
        <dbReference type="ARBA" id="ARBA00023015"/>
    </source>
</evidence>
<evidence type="ECO:0000259" key="4">
    <source>
        <dbReference type="PROSITE" id="PS50043"/>
    </source>
</evidence>
<accession>A0AA42CQL5</accession>
<keyword evidence="6" id="KW-1185">Reference proteome</keyword>
<feature type="domain" description="HTH luxR-type" evidence="4">
    <location>
        <begin position="177"/>
        <end position="242"/>
    </location>
</feature>
<comment type="caution">
    <text evidence="5">The sequence shown here is derived from an EMBL/GenBank/DDBJ whole genome shotgun (WGS) entry which is preliminary data.</text>
</comment>
<dbReference type="InterPro" id="IPR036388">
    <property type="entry name" value="WH-like_DNA-bd_sf"/>
</dbReference>
<dbReference type="EMBL" id="JANFAV010000007">
    <property type="protein sequence ID" value="MCW6535444.1"/>
    <property type="molecule type" value="Genomic_DNA"/>
</dbReference>
<dbReference type="InterPro" id="IPR000792">
    <property type="entry name" value="Tscrpt_reg_LuxR_C"/>
</dbReference>
<dbReference type="InterPro" id="IPR016032">
    <property type="entry name" value="Sig_transdc_resp-reg_C-effctor"/>
</dbReference>
<evidence type="ECO:0000256" key="3">
    <source>
        <dbReference type="ARBA" id="ARBA00023163"/>
    </source>
</evidence>
<keyword evidence="3" id="KW-0804">Transcription</keyword>
<keyword evidence="1" id="KW-0805">Transcription regulation</keyword>
<dbReference type="Gene3D" id="1.10.10.10">
    <property type="entry name" value="Winged helix-like DNA-binding domain superfamily/Winged helix DNA-binding domain"/>
    <property type="match status" value="1"/>
</dbReference>
<evidence type="ECO:0000313" key="6">
    <source>
        <dbReference type="Proteomes" id="UP001165565"/>
    </source>
</evidence>
<keyword evidence="2" id="KW-0238">DNA-binding</keyword>
<dbReference type="SMART" id="SM00421">
    <property type="entry name" value="HTH_LUXR"/>
    <property type="match status" value="1"/>
</dbReference>
<dbReference type="GO" id="GO:0006355">
    <property type="term" value="P:regulation of DNA-templated transcription"/>
    <property type="evidence" value="ECO:0007669"/>
    <property type="project" value="InterPro"/>
</dbReference>
<reference evidence="5" key="1">
    <citation type="submission" date="2022-06" db="EMBL/GenBank/DDBJ databases">
        <title>Sphingomonas sp. nov. isolated from rhizosphere soil of tomato.</title>
        <authorList>
            <person name="Dong H."/>
            <person name="Gao R."/>
        </authorList>
    </citation>
    <scope>NUCLEOTIDE SEQUENCE</scope>
    <source>
        <strain evidence="5">MMSM24</strain>
    </source>
</reference>
<protein>
    <submittedName>
        <fullName evidence="5">LuxR C-terminal-related transcriptional regulator</fullName>
    </submittedName>
</protein>